<dbReference type="CDD" id="cd14978">
    <property type="entry name" value="7tmA_FMRFamide_R-like"/>
    <property type="match status" value="1"/>
</dbReference>
<keyword evidence="4 5" id="KW-0472">Membrane</keyword>
<feature type="transmembrane region" description="Helical" evidence="5">
    <location>
        <begin position="152"/>
        <end position="176"/>
    </location>
</feature>
<keyword evidence="3 5" id="KW-1133">Transmembrane helix</keyword>
<dbReference type="GO" id="GO:0004930">
    <property type="term" value="F:G protein-coupled receptor activity"/>
    <property type="evidence" value="ECO:0007669"/>
    <property type="project" value="InterPro"/>
</dbReference>
<dbReference type="InterPro" id="IPR017452">
    <property type="entry name" value="GPCR_Rhodpsn_7TM"/>
</dbReference>
<dbReference type="PANTHER" id="PTHR46709:SF1">
    <property type="entry name" value="G-PROTEIN COUPLED RECEPTORS FAMILY 1 PROFILE DOMAIN-CONTAINING PROTEIN"/>
    <property type="match status" value="1"/>
</dbReference>
<feature type="transmembrane region" description="Helical" evidence="5">
    <location>
        <begin position="209"/>
        <end position="228"/>
    </location>
</feature>
<evidence type="ECO:0000256" key="4">
    <source>
        <dbReference type="ARBA" id="ARBA00023136"/>
    </source>
</evidence>
<evidence type="ECO:0000256" key="3">
    <source>
        <dbReference type="ARBA" id="ARBA00022989"/>
    </source>
</evidence>
<sequence>MNETEENSSLCMPYQFNEPDVMRTKFWLIYVVGSLVCFCGILASVFLLSVLLQRQLRRSYLFYLVALAILDIGILGTYILTFVVQVHFEYFTSFAAYSAWVHYMPILYFVQKVTLCAQTYLIVAVTFERYLEVRNTQQGKQTQISEARRWHVVIAVLVWAVIFRFSTILELEVLYIPECEGFESMHLTQALIVSQKWYRQYYMILADQIVRVFLPFVALMLLNLLIVCKIKQALRPPSTTEMLVKYSLMPADHILFSSDAFLLYDIPRRRQSIIGSTQQEDGIETEKDLARDLEVRRRGLKAATNMMIAIVTSYLICNVFNMVITIWEFIDPDMPLEYHHFYTVAADMVSLLVIVNSSMRLPIYYACNPKVRQEIRGRLSGVKRLRRWFSSAIDRRKFSFFHRRRSPLTSFHDINVKSPDSDTALIKVNRRALIHEDTQTVQFV</sequence>
<evidence type="ECO:0000313" key="8">
    <source>
        <dbReference type="WBParaSite" id="PSAMB.scaffold62size89333.g1310.t1"/>
    </source>
</evidence>
<evidence type="ECO:0000259" key="6">
    <source>
        <dbReference type="PROSITE" id="PS50262"/>
    </source>
</evidence>
<dbReference type="PROSITE" id="PS50262">
    <property type="entry name" value="G_PROTEIN_RECEP_F1_2"/>
    <property type="match status" value="1"/>
</dbReference>
<evidence type="ECO:0000256" key="5">
    <source>
        <dbReference type="SAM" id="Phobius"/>
    </source>
</evidence>
<comment type="subcellular location">
    <subcellularLocation>
        <location evidence="1">Membrane</location>
    </subcellularLocation>
</comment>
<dbReference type="Gene3D" id="1.20.1070.10">
    <property type="entry name" value="Rhodopsin 7-helix transmembrane proteins"/>
    <property type="match status" value="1"/>
</dbReference>
<dbReference type="PRINTS" id="PR00237">
    <property type="entry name" value="GPCRRHODOPSN"/>
</dbReference>
<protein>
    <submittedName>
        <fullName evidence="8">G-protein coupled receptors family 1 profile domain-containing protein</fullName>
    </submittedName>
</protein>
<accession>A0A914X755</accession>
<dbReference type="SUPFAM" id="SSF81321">
    <property type="entry name" value="Family A G protein-coupled receptor-like"/>
    <property type="match status" value="1"/>
</dbReference>
<keyword evidence="2 5" id="KW-0812">Transmembrane</keyword>
<feature type="domain" description="G-protein coupled receptors family 1 profile" evidence="6">
    <location>
        <begin position="42"/>
        <end position="364"/>
    </location>
</feature>
<feature type="transmembrane region" description="Helical" evidence="5">
    <location>
        <begin position="60"/>
        <end position="86"/>
    </location>
</feature>
<dbReference type="PANTHER" id="PTHR46709">
    <property type="entry name" value="PROTEIN CBG23488-RELATED"/>
    <property type="match status" value="1"/>
</dbReference>
<evidence type="ECO:0000313" key="7">
    <source>
        <dbReference type="Proteomes" id="UP000887566"/>
    </source>
</evidence>
<keyword evidence="7" id="KW-1185">Reference proteome</keyword>
<reference evidence="8" key="1">
    <citation type="submission" date="2022-11" db="UniProtKB">
        <authorList>
            <consortium name="WormBaseParasite"/>
        </authorList>
    </citation>
    <scope>IDENTIFICATION</scope>
</reference>
<proteinExistence type="predicted"/>
<dbReference type="Proteomes" id="UP000887566">
    <property type="component" value="Unplaced"/>
</dbReference>
<feature type="transmembrane region" description="Helical" evidence="5">
    <location>
        <begin position="106"/>
        <end position="131"/>
    </location>
</feature>
<evidence type="ECO:0000256" key="1">
    <source>
        <dbReference type="ARBA" id="ARBA00004370"/>
    </source>
</evidence>
<evidence type="ECO:0000256" key="2">
    <source>
        <dbReference type="ARBA" id="ARBA00022692"/>
    </source>
</evidence>
<feature type="transmembrane region" description="Helical" evidence="5">
    <location>
        <begin position="306"/>
        <end position="327"/>
    </location>
</feature>
<dbReference type="AlphaFoldDB" id="A0A914X755"/>
<organism evidence="7 8">
    <name type="scientific">Plectus sambesii</name>
    <dbReference type="NCBI Taxonomy" id="2011161"/>
    <lineage>
        <taxon>Eukaryota</taxon>
        <taxon>Metazoa</taxon>
        <taxon>Ecdysozoa</taxon>
        <taxon>Nematoda</taxon>
        <taxon>Chromadorea</taxon>
        <taxon>Plectida</taxon>
        <taxon>Plectina</taxon>
        <taxon>Plectoidea</taxon>
        <taxon>Plectidae</taxon>
        <taxon>Plectus</taxon>
    </lineage>
</organism>
<dbReference type="InterPro" id="IPR000276">
    <property type="entry name" value="GPCR_Rhodpsn"/>
</dbReference>
<feature type="transmembrane region" description="Helical" evidence="5">
    <location>
        <begin position="339"/>
        <end position="355"/>
    </location>
</feature>
<name>A0A914X755_9BILA</name>
<feature type="transmembrane region" description="Helical" evidence="5">
    <location>
        <begin position="27"/>
        <end position="48"/>
    </location>
</feature>
<dbReference type="GO" id="GO:0016020">
    <property type="term" value="C:membrane"/>
    <property type="evidence" value="ECO:0007669"/>
    <property type="project" value="UniProtKB-SubCell"/>
</dbReference>
<dbReference type="WBParaSite" id="PSAMB.scaffold62size89333.g1310.t1">
    <property type="protein sequence ID" value="PSAMB.scaffold62size89333.g1310.t1"/>
    <property type="gene ID" value="PSAMB.scaffold62size89333.g1310"/>
</dbReference>